<dbReference type="RefSeq" id="WP_252589545.1">
    <property type="nucleotide sequence ID" value="NZ_JAMWYS010000058.1"/>
</dbReference>
<reference evidence="2" key="1">
    <citation type="submission" date="2022-06" db="EMBL/GenBank/DDBJ databases">
        <title>Solitalea sp. MAHUQ-68 isolated from rhizospheric soil.</title>
        <authorList>
            <person name="Huq M.A."/>
        </authorList>
    </citation>
    <scope>NUCLEOTIDE SEQUENCE</scope>
    <source>
        <strain evidence="2">MAHUQ-68</strain>
    </source>
</reference>
<sequence>MSTLKWKIDPNHSQIMFKVKHLMIASITGRFTKFSMDVETVNESFNKALAIDFSAEVSSIDTNNTDRDTHLKSLDFFNAAAFPLIKFTTTDYEKSKNHGSLTGELTIKDITQIVQFSVEFGGEANDQYGNTRAGFVCTATISRKSFGLLWDAVTEAGGVVVSDDVKLIAEIELIEQK</sequence>
<dbReference type="InterPro" id="IPR036761">
    <property type="entry name" value="TTHA0802/YceI-like_sf"/>
</dbReference>
<dbReference type="SMART" id="SM00867">
    <property type="entry name" value="YceI"/>
    <property type="match status" value="1"/>
</dbReference>
<evidence type="ECO:0000313" key="2">
    <source>
        <dbReference type="EMBL" id="MCO4294510.1"/>
    </source>
</evidence>
<organism evidence="2 3">
    <name type="scientific">Solitalea agri</name>
    <dbReference type="NCBI Taxonomy" id="2953739"/>
    <lineage>
        <taxon>Bacteria</taxon>
        <taxon>Pseudomonadati</taxon>
        <taxon>Bacteroidota</taxon>
        <taxon>Sphingobacteriia</taxon>
        <taxon>Sphingobacteriales</taxon>
        <taxon>Sphingobacteriaceae</taxon>
        <taxon>Solitalea</taxon>
    </lineage>
</organism>
<dbReference type="EMBL" id="JAMWYS010000058">
    <property type="protein sequence ID" value="MCO4294510.1"/>
    <property type="molecule type" value="Genomic_DNA"/>
</dbReference>
<dbReference type="Proteomes" id="UP001155182">
    <property type="component" value="Unassembled WGS sequence"/>
</dbReference>
<gene>
    <name evidence="2" type="ORF">NF867_16730</name>
</gene>
<proteinExistence type="predicted"/>
<dbReference type="AlphaFoldDB" id="A0A9X2F5B4"/>
<dbReference type="PANTHER" id="PTHR34406">
    <property type="entry name" value="PROTEIN YCEI"/>
    <property type="match status" value="1"/>
</dbReference>
<evidence type="ECO:0000313" key="3">
    <source>
        <dbReference type="Proteomes" id="UP001155182"/>
    </source>
</evidence>
<protein>
    <submittedName>
        <fullName evidence="2">YceI family protein</fullName>
    </submittedName>
</protein>
<keyword evidence="3" id="KW-1185">Reference proteome</keyword>
<dbReference type="SUPFAM" id="SSF101874">
    <property type="entry name" value="YceI-like"/>
    <property type="match status" value="1"/>
</dbReference>
<dbReference type="Pfam" id="PF04264">
    <property type="entry name" value="YceI"/>
    <property type="match status" value="1"/>
</dbReference>
<dbReference type="Gene3D" id="2.40.128.110">
    <property type="entry name" value="Lipid/polyisoprenoid-binding, YceI-like"/>
    <property type="match status" value="1"/>
</dbReference>
<evidence type="ECO:0000259" key="1">
    <source>
        <dbReference type="SMART" id="SM00867"/>
    </source>
</evidence>
<name>A0A9X2F5B4_9SPHI</name>
<dbReference type="PANTHER" id="PTHR34406:SF1">
    <property type="entry name" value="PROTEIN YCEI"/>
    <property type="match status" value="1"/>
</dbReference>
<dbReference type="InterPro" id="IPR007372">
    <property type="entry name" value="Lipid/polyisoprenoid-bd_YceI"/>
</dbReference>
<accession>A0A9X2F5B4</accession>
<comment type="caution">
    <text evidence="2">The sequence shown here is derived from an EMBL/GenBank/DDBJ whole genome shotgun (WGS) entry which is preliminary data.</text>
</comment>
<feature type="domain" description="Lipid/polyisoprenoid-binding YceI-like" evidence="1">
    <location>
        <begin position="5"/>
        <end position="174"/>
    </location>
</feature>